<feature type="transmembrane region" description="Helical" evidence="2">
    <location>
        <begin position="193"/>
        <end position="212"/>
    </location>
</feature>
<proteinExistence type="predicted"/>
<feature type="transmembrane region" description="Helical" evidence="2">
    <location>
        <begin position="121"/>
        <end position="141"/>
    </location>
</feature>
<sequence length="240" mass="26006">MSALFMGRTHRGPGGAVAMAAAARRRRRRADAAAPPRGGAAVRPRAPAAPKGTGPQIDGKLVNDSVGEIAASFNVTDEDRRRRQELRRKREAEAAAEEQEVDVIKELVAGEDPNFFGAPYIWIQVAHVVLFGYALIVCLIGEAGEENTLFALEGDQLTAFRTAVTVTLLINVVNAAVTFYEEQSSGEDRLYDAVGWGLKALLLGGVASWQRIGRIKRAEEKAQQEDEQRKQGKLGKVPAT</sequence>
<keyword evidence="4" id="KW-1185">Reference proteome</keyword>
<organism evidence="3 4">
    <name type="scientific">Prorocentrum cordatum</name>
    <dbReference type="NCBI Taxonomy" id="2364126"/>
    <lineage>
        <taxon>Eukaryota</taxon>
        <taxon>Sar</taxon>
        <taxon>Alveolata</taxon>
        <taxon>Dinophyceae</taxon>
        <taxon>Prorocentrales</taxon>
        <taxon>Prorocentraceae</taxon>
        <taxon>Prorocentrum</taxon>
    </lineage>
</organism>
<feature type="region of interest" description="Disordered" evidence="1">
    <location>
        <begin position="219"/>
        <end position="240"/>
    </location>
</feature>
<gene>
    <name evidence="3" type="ORF">PCOR1329_LOCUS12037</name>
</gene>
<feature type="transmembrane region" description="Helical" evidence="2">
    <location>
        <begin position="162"/>
        <end position="181"/>
    </location>
</feature>
<feature type="region of interest" description="Disordered" evidence="1">
    <location>
        <begin position="1"/>
        <end position="60"/>
    </location>
</feature>
<keyword evidence="2" id="KW-0472">Membrane</keyword>
<reference evidence="3" key="1">
    <citation type="submission" date="2023-10" db="EMBL/GenBank/DDBJ databases">
        <authorList>
            <person name="Chen Y."/>
            <person name="Shah S."/>
            <person name="Dougan E. K."/>
            <person name="Thang M."/>
            <person name="Chan C."/>
        </authorList>
    </citation>
    <scope>NUCLEOTIDE SEQUENCE [LARGE SCALE GENOMIC DNA]</scope>
</reference>
<feature type="compositionally biased region" description="Basic and acidic residues" evidence="1">
    <location>
        <begin position="219"/>
        <end position="230"/>
    </location>
</feature>
<keyword evidence="2" id="KW-1133">Transmembrane helix</keyword>
<evidence type="ECO:0000256" key="2">
    <source>
        <dbReference type="SAM" id="Phobius"/>
    </source>
</evidence>
<dbReference type="Proteomes" id="UP001189429">
    <property type="component" value="Unassembled WGS sequence"/>
</dbReference>
<accession>A0ABN9QK91</accession>
<feature type="compositionally biased region" description="Low complexity" evidence="1">
    <location>
        <begin position="32"/>
        <end position="50"/>
    </location>
</feature>
<protein>
    <submittedName>
        <fullName evidence="3">Uncharacterized protein</fullName>
    </submittedName>
</protein>
<dbReference type="EMBL" id="CAUYUJ010003492">
    <property type="protein sequence ID" value="CAK0805555.1"/>
    <property type="molecule type" value="Genomic_DNA"/>
</dbReference>
<keyword evidence="2" id="KW-0812">Transmembrane</keyword>
<name>A0ABN9QK91_9DINO</name>
<evidence type="ECO:0000313" key="4">
    <source>
        <dbReference type="Proteomes" id="UP001189429"/>
    </source>
</evidence>
<evidence type="ECO:0000256" key="1">
    <source>
        <dbReference type="SAM" id="MobiDB-lite"/>
    </source>
</evidence>
<comment type="caution">
    <text evidence="3">The sequence shown here is derived from an EMBL/GenBank/DDBJ whole genome shotgun (WGS) entry which is preliminary data.</text>
</comment>
<evidence type="ECO:0000313" key="3">
    <source>
        <dbReference type="EMBL" id="CAK0805555.1"/>
    </source>
</evidence>